<accession>D5RMX7</accession>
<feature type="signal peptide" evidence="3">
    <location>
        <begin position="1"/>
        <end position="26"/>
    </location>
</feature>
<dbReference type="GO" id="GO:0030246">
    <property type="term" value="F:carbohydrate binding"/>
    <property type="evidence" value="ECO:0007669"/>
    <property type="project" value="TreeGrafter"/>
</dbReference>
<dbReference type="InterPro" id="IPR025997">
    <property type="entry name" value="SBP_2_dom"/>
</dbReference>
<evidence type="ECO:0000256" key="3">
    <source>
        <dbReference type="SAM" id="SignalP"/>
    </source>
</evidence>
<evidence type="ECO:0000313" key="5">
    <source>
        <dbReference type="EMBL" id="EFH11342.1"/>
    </source>
</evidence>
<comment type="similarity">
    <text evidence="2">Belongs to the bacterial solute-binding protein 2 family.</text>
</comment>
<dbReference type="Proteomes" id="UP000005324">
    <property type="component" value="Unassembled WGS sequence"/>
</dbReference>
<dbReference type="SUPFAM" id="SSF53822">
    <property type="entry name" value="Periplasmic binding protein-like I"/>
    <property type="match status" value="1"/>
</dbReference>
<keyword evidence="6" id="KW-1185">Reference proteome</keyword>
<evidence type="ECO:0000256" key="1">
    <source>
        <dbReference type="ARBA" id="ARBA00004418"/>
    </source>
</evidence>
<name>D5RMX7_9PROT</name>
<keyword evidence="3" id="KW-0732">Signal</keyword>
<feature type="domain" description="Periplasmic binding protein" evidence="4">
    <location>
        <begin position="34"/>
        <end position="283"/>
    </location>
</feature>
<sequence>MKRRSLLAAPAALALASAGLPRAAAAQERRTLAFVVNVSADFWTIARRGIEKANREHPQFNMEMIVPGQASAAEQRRIVDELLARRVAGIAISAINPGNSTEMLNRAASQAVLFTTDSDAPNSNRVVYIGTDNVAAGREAGKQMKAALPQGGKAMLFVGTMDADNARERVQGIREALQGGNIEVVDIRTDESDMARAKRNVEDTLARRSDIDLMVGLWAYNTPQIYQAVKGAGRDGKVRIVGFDEDGLTLRGVAEGVIHSTVVQQPFEFGYQSMVGMVKYLGGDRSFIPESKQIIIPTRIIDRGNVQEFQAQMRELLRGR</sequence>
<dbReference type="Gene3D" id="3.40.50.2300">
    <property type="match status" value="2"/>
</dbReference>
<dbReference type="InterPro" id="IPR050555">
    <property type="entry name" value="Bact_Solute-Bind_Prot2"/>
</dbReference>
<dbReference type="Pfam" id="PF13407">
    <property type="entry name" value="Peripla_BP_4"/>
    <property type="match status" value="1"/>
</dbReference>
<reference evidence="5 6" key="1">
    <citation type="submission" date="2010-04" db="EMBL/GenBank/DDBJ databases">
        <authorList>
            <person name="Qin X."/>
            <person name="Bachman B."/>
            <person name="Battles P."/>
            <person name="Bell A."/>
            <person name="Bess C."/>
            <person name="Bickham C."/>
            <person name="Chaboub L."/>
            <person name="Chen D."/>
            <person name="Coyle M."/>
            <person name="Deiros D.R."/>
            <person name="Dinh H."/>
            <person name="Forbes L."/>
            <person name="Fowler G."/>
            <person name="Francisco L."/>
            <person name="Fu Q."/>
            <person name="Gubbala S."/>
            <person name="Hale W."/>
            <person name="Han Y."/>
            <person name="Hemphill L."/>
            <person name="Highlander S.K."/>
            <person name="Hirani K."/>
            <person name="Hogues M."/>
            <person name="Jackson L."/>
            <person name="Jakkamsetti A."/>
            <person name="Javaid M."/>
            <person name="Jiang H."/>
            <person name="Korchina V."/>
            <person name="Kovar C."/>
            <person name="Lara F."/>
            <person name="Lee S."/>
            <person name="Mata R."/>
            <person name="Mathew T."/>
            <person name="Moen C."/>
            <person name="Morales K."/>
            <person name="Munidasa M."/>
            <person name="Nazareth L."/>
            <person name="Ngo R."/>
            <person name="Nguyen L."/>
            <person name="Okwuonu G."/>
            <person name="Ongeri F."/>
            <person name="Patil S."/>
            <person name="Petrosino J."/>
            <person name="Pham C."/>
            <person name="Pham P."/>
            <person name="Pu L.-L."/>
            <person name="Puazo M."/>
            <person name="Raj R."/>
            <person name="Reid J."/>
            <person name="Rouhana J."/>
            <person name="Saada N."/>
            <person name="Shang Y."/>
            <person name="Simmons D."/>
            <person name="Thornton R."/>
            <person name="Warren J."/>
            <person name="Weissenberger G."/>
            <person name="Zhang J."/>
            <person name="Zhang L."/>
            <person name="Zhou C."/>
            <person name="Zhu D."/>
            <person name="Muzny D."/>
            <person name="Worley K."/>
            <person name="Gibbs R."/>
        </authorList>
    </citation>
    <scope>NUCLEOTIDE SEQUENCE [LARGE SCALE GENOMIC DNA]</scope>
    <source>
        <strain evidence="5 6">ATCC 49957</strain>
    </source>
</reference>
<dbReference type="OrthoDB" id="569491at2"/>
<dbReference type="RefSeq" id="WP_007005368.1">
    <property type="nucleotide sequence ID" value="NZ_GG770782.1"/>
</dbReference>
<comment type="subcellular location">
    <subcellularLocation>
        <location evidence="1">Periplasm</location>
    </subcellularLocation>
</comment>
<dbReference type="PANTHER" id="PTHR30036:SF7">
    <property type="entry name" value="ABC TRANSPORTER PERIPLASMIC-BINDING PROTEIN YPHF"/>
    <property type="match status" value="1"/>
</dbReference>
<evidence type="ECO:0000256" key="2">
    <source>
        <dbReference type="ARBA" id="ARBA00007639"/>
    </source>
</evidence>
<organism evidence="5 6">
    <name type="scientific">Pseudoroseomonas cervicalis ATCC 49957</name>
    <dbReference type="NCBI Taxonomy" id="525371"/>
    <lineage>
        <taxon>Bacteria</taxon>
        <taxon>Pseudomonadati</taxon>
        <taxon>Pseudomonadota</taxon>
        <taxon>Alphaproteobacteria</taxon>
        <taxon>Acetobacterales</taxon>
        <taxon>Roseomonadaceae</taxon>
        <taxon>Roseomonas</taxon>
    </lineage>
</organism>
<dbReference type="GO" id="GO:0030288">
    <property type="term" value="C:outer membrane-bounded periplasmic space"/>
    <property type="evidence" value="ECO:0007669"/>
    <property type="project" value="TreeGrafter"/>
</dbReference>
<dbReference type="EMBL" id="ADVL01000420">
    <property type="protein sequence ID" value="EFH11342.1"/>
    <property type="molecule type" value="Genomic_DNA"/>
</dbReference>
<gene>
    <name evidence="5" type="ORF">HMPREF0731_2438</name>
</gene>
<dbReference type="CDD" id="cd06314">
    <property type="entry name" value="PBP1_tmGBP"/>
    <property type="match status" value="1"/>
</dbReference>
<protein>
    <submittedName>
        <fullName evidence="5">Sugar-binding domain protein</fullName>
    </submittedName>
</protein>
<dbReference type="HOGENOM" id="CLU_037628_3_3_5"/>
<proteinExistence type="inferred from homology"/>
<feature type="chain" id="PRO_5003076034" evidence="3">
    <location>
        <begin position="27"/>
        <end position="320"/>
    </location>
</feature>
<evidence type="ECO:0000313" key="6">
    <source>
        <dbReference type="Proteomes" id="UP000005324"/>
    </source>
</evidence>
<dbReference type="AlphaFoldDB" id="D5RMX7"/>
<dbReference type="PANTHER" id="PTHR30036">
    <property type="entry name" value="D-XYLOSE-BINDING PERIPLASMIC PROTEIN"/>
    <property type="match status" value="1"/>
</dbReference>
<comment type="caution">
    <text evidence="5">The sequence shown here is derived from an EMBL/GenBank/DDBJ whole genome shotgun (WGS) entry which is preliminary data.</text>
</comment>
<dbReference type="InterPro" id="IPR028082">
    <property type="entry name" value="Peripla_BP_I"/>
</dbReference>
<evidence type="ECO:0000259" key="4">
    <source>
        <dbReference type="Pfam" id="PF13407"/>
    </source>
</evidence>